<dbReference type="Gene3D" id="1.10.760.10">
    <property type="entry name" value="Cytochrome c-like domain"/>
    <property type="match status" value="1"/>
</dbReference>
<feature type="chain" id="PRO_5046270311" evidence="5">
    <location>
        <begin position="27"/>
        <end position="125"/>
    </location>
</feature>
<feature type="signal peptide" evidence="5">
    <location>
        <begin position="1"/>
        <end position="26"/>
    </location>
</feature>
<name>A0ABT1GUE5_9BURK</name>
<evidence type="ECO:0000256" key="4">
    <source>
        <dbReference type="PROSITE-ProRule" id="PRU00433"/>
    </source>
</evidence>
<evidence type="ECO:0000256" key="1">
    <source>
        <dbReference type="ARBA" id="ARBA00022617"/>
    </source>
</evidence>
<gene>
    <name evidence="7" type="ORF">L1274_006404</name>
</gene>
<dbReference type="Proteomes" id="UP001162889">
    <property type="component" value="Unassembled WGS sequence"/>
</dbReference>
<protein>
    <submittedName>
        <fullName evidence="7">Cytochrome c oxidase cbb3-type subunit 3</fullName>
    </submittedName>
</protein>
<dbReference type="EMBL" id="JALJZU010000024">
    <property type="protein sequence ID" value="MCP2012633.1"/>
    <property type="molecule type" value="Genomic_DNA"/>
</dbReference>
<dbReference type="PROSITE" id="PS51007">
    <property type="entry name" value="CYTC"/>
    <property type="match status" value="1"/>
</dbReference>
<feature type="domain" description="Cytochrome c" evidence="6">
    <location>
        <begin position="28"/>
        <end position="120"/>
    </location>
</feature>
<keyword evidence="2 4" id="KW-0479">Metal-binding</keyword>
<keyword evidence="3 4" id="KW-0408">Iron</keyword>
<keyword evidence="5" id="KW-0732">Signal</keyword>
<evidence type="ECO:0000313" key="8">
    <source>
        <dbReference type="Proteomes" id="UP001162889"/>
    </source>
</evidence>
<sequence>MRLLTKNHFYALIAAGIALCSFDAARAEESAHAVKLYNTYCVQCHGINRDGNGINSASMAVKPRDHTDTKAMGDTPDETLFKAIKGGGLAVGKSILMPKWEGVLNDDEVKELVTYLRVVSKTTPK</sequence>
<evidence type="ECO:0000256" key="3">
    <source>
        <dbReference type="ARBA" id="ARBA00023004"/>
    </source>
</evidence>
<evidence type="ECO:0000256" key="2">
    <source>
        <dbReference type="ARBA" id="ARBA00022723"/>
    </source>
</evidence>
<dbReference type="InterPro" id="IPR036909">
    <property type="entry name" value="Cyt_c-like_dom_sf"/>
</dbReference>
<keyword evidence="8" id="KW-1185">Reference proteome</keyword>
<accession>A0ABT1GUE5</accession>
<evidence type="ECO:0000259" key="6">
    <source>
        <dbReference type="PROSITE" id="PS51007"/>
    </source>
</evidence>
<dbReference type="Pfam" id="PF13442">
    <property type="entry name" value="Cytochrome_CBB3"/>
    <property type="match status" value="1"/>
</dbReference>
<proteinExistence type="predicted"/>
<comment type="caution">
    <text evidence="7">The sequence shown here is derived from an EMBL/GenBank/DDBJ whole genome shotgun (WGS) entry which is preliminary data.</text>
</comment>
<dbReference type="RefSeq" id="WP_229225225.1">
    <property type="nucleotide sequence ID" value="NZ_JAHTGR010000033.1"/>
</dbReference>
<dbReference type="InterPro" id="IPR009056">
    <property type="entry name" value="Cyt_c-like_dom"/>
</dbReference>
<evidence type="ECO:0000313" key="7">
    <source>
        <dbReference type="EMBL" id="MCP2012633.1"/>
    </source>
</evidence>
<reference evidence="7" key="1">
    <citation type="submission" date="2022-03" db="EMBL/GenBank/DDBJ databases">
        <title>Genome Encyclopedia of Bacteria and Archaea VI: Functional Genomics of Type Strains.</title>
        <authorList>
            <person name="Whitman W."/>
        </authorList>
    </citation>
    <scope>NUCLEOTIDE SEQUENCE</scope>
    <source>
        <strain evidence="7">HSC-15S17</strain>
    </source>
</reference>
<evidence type="ECO:0000256" key="5">
    <source>
        <dbReference type="SAM" id="SignalP"/>
    </source>
</evidence>
<organism evidence="7 8">
    <name type="scientific">Duganella violaceipulchra</name>
    <dbReference type="NCBI Taxonomy" id="2849652"/>
    <lineage>
        <taxon>Bacteria</taxon>
        <taxon>Pseudomonadati</taxon>
        <taxon>Pseudomonadota</taxon>
        <taxon>Betaproteobacteria</taxon>
        <taxon>Burkholderiales</taxon>
        <taxon>Oxalobacteraceae</taxon>
        <taxon>Telluria group</taxon>
        <taxon>Duganella</taxon>
    </lineage>
</organism>
<keyword evidence="1 4" id="KW-0349">Heme</keyword>
<dbReference type="SUPFAM" id="SSF46626">
    <property type="entry name" value="Cytochrome c"/>
    <property type="match status" value="1"/>
</dbReference>